<name>A0ABN0I2W3_LEPBO</name>
<gene>
    <name evidence="1" type="ORF">LEP1GSC128_2090</name>
</gene>
<dbReference type="Proteomes" id="UP000002837">
    <property type="component" value="Unassembled WGS sequence"/>
</dbReference>
<evidence type="ECO:0000313" key="2">
    <source>
        <dbReference type="Proteomes" id="UP000002837"/>
    </source>
</evidence>
<protein>
    <submittedName>
        <fullName evidence="1">Uncharacterized protein</fullName>
    </submittedName>
</protein>
<comment type="caution">
    <text evidence="1">The sequence shown here is derived from an EMBL/GenBank/DDBJ whole genome shotgun (WGS) entry which is preliminary data.</text>
</comment>
<evidence type="ECO:0000313" key="1">
    <source>
        <dbReference type="EMBL" id="EKP15434.1"/>
    </source>
</evidence>
<keyword evidence="2" id="KW-1185">Reference proteome</keyword>
<reference evidence="1" key="1">
    <citation type="submission" date="2012-09" db="EMBL/GenBank/DDBJ databases">
        <authorList>
            <person name="Harkins D.M."/>
            <person name="Durkin A.S."/>
            <person name="Brinkac L.M."/>
            <person name="Selengut J.D."/>
            <person name="Sanka R."/>
            <person name="DePew J."/>
            <person name="Purushe J."/>
            <person name="Picardeau M."/>
            <person name="Werts C."/>
            <person name="Goarant C."/>
            <person name="Vinetz J.M."/>
            <person name="Sutton G.G."/>
            <person name="Nelson W.C."/>
            <person name="Fouts D.E."/>
        </authorList>
    </citation>
    <scope>NUCLEOTIDE SEQUENCE [LARGE SCALE GENOMIC DNA]</scope>
    <source>
        <strain evidence="1">200801926</strain>
    </source>
</reference>
<organism evidence="1 2">
    <name type="scientific">Leptospira borgpetersenii str. 200801926</name>
    <dbReference type="NCBI Taxonomy" id="1193009"/>
    <lineage>
        <taxon>Bacteria</taxon>
        <taxon>Pseudomonadati</taxon>
        <taxon>Spirochaetota</taxon>
        <taxon>Spirochaetia</taxon>
        <taxon>Leptospirales</taxon>
        <taxon>Leptospiraceae</taxon>
        <taxon>Leptospira</taxon>
    </lineage>
</organism>
<sequence>MLNQMYSEESLKIALADLEKLFSIIPKNTSDYRIIENFKKAGYSERVSAKLCK</sequence>
<accession>A0ABN0I2W3</accession>
<dbReference type="EMBL" id="AKWJ02000012">
    <property type="protein sequence ID" value="EKP15434.1"/>
    <property type="molecule type" value="Genomic_DNA"/>
</dbReference>
<proteinExistence type="predicted"/>